<evidence type="ECO:0000256" key="1">
    <source>
        <dbReference type="ARBA" id="ARBA00038158"/>
    </source>
</evidence>
<organism evidence="3 4">
    <name type="scientific">Fusarium flagelliforme</name>
    <dbReference type="NCBI Taxonomy" id="2675880"/>
    <lineage>
        <taxon>Eukaryota</taxon>
        <taxon>Fungi</taxon>
        <taxon>Dikarya</taxon>
        <taxon>Ascomycota</taxon>
        <taxon>Pezizomycotina</taxon>
        <taxon>Sordariomycetes</taxon>
        <taxon>Hypocreomycetidae</taxon>
        <taxon>Hypocreales</taxon>
        <taxon>Nectriaceae</taxon>
        <taxon>Fusarium</taxon>
        <taxon>Fusarium incarnatum-equiseti species complex</taxon>
    </lineage>
</organism>
<dbReference type="Pfam" id="PF13489">
    <property type="entry name" value="Methyltransf_23"/>
    <property type="match status" value="1"/>
</dbReference>
<evidence type="ECO:0000313" key="4">
    <source>
        <dbReference type="Proteomes" id="UP000265631"/>
    </source>
</evidence>
<dbReference type="AlphaFoldDB" id="A0A395MF42"/>
<reference evidence="3 4" key="1">
    <citation type="journal article" date="2018" name="PLoS Pathog.">
        <title>Evolution of structural diversity of trichothecenes, a family of toxins produced by plant pathogenic and entomopathogenic fungi.</title>
        <authorList>
            <person name="Proctor R.H."/>
            <person name="McCormick S.P."/>
            <person name="Kim H.S."/>
            <person name="Cardoza R.E."/>
            <person name="Stanley A.M."/>
            <person name="Lindo L."/>
            <person name="Kelly A."/>
            <person name="Brown D.W."/>
            <person name="Lee T."/>
            <person name="Vaughan M.M."/>
            <person name="Alexander N.J."/>
            <person name="Busman M."/>
            <person name="Gutierrez S."/>
        </authorList>
    </citation>
    <scope>NUCLEOTIDE SEQUENCE [LARGE SCALE GENOMIC DNA]</scope>
    <source>
        <strain evidence="3 4">NRRL 13405</strain>
    </source>
</reference>
<comment type="similarity">
    <text evidence="1">Belongs to the methyltransferase superfamily. LaeA methyltransferase family.</text>
</comment>
<dbReference type="PANTHER" id="PTHR43591">
    <property type="entry name" value="METHYLTRANSFERASE"/>
    <property type="match status" value="1"/>
</dbReference>
<evidence type="ECO:0000256" key="2">
    <source>
        <dbReference type="SAM" id="MobiDB-lite"/>
    </source>
</evidence>
<protein>
    <recommendedName>
        <fullName evidence="5">Methyltransferase domain-containing protein</fullName>
    </recommendedName>
</protein>
<evidence type="ECO:0008006" key="5">
    <source>
        <dbReference type="Google" id="ProtNLM"/>
    </source>
</evidence>
<gene>
    <name evidence="3" type="ORF">FIE12Z_9187</name>
</gene>
<dbReference type="GO" id="GO:0008168">
    <property type="term" value="F:methyltransferase activity"/>
    <property type="evidence" value="ECO:0007669"/>
    <property type="project" value="TreeGrafter"/>
</dbReference>
<dbReference type="SUPFAM" id="SSF53335">
    <property type="entry name" value="S-adenosyl-L-methionine-dependent methyltransferases"/>
    <property type="match status" value="1"/>
</dbReference>
<dbReference type="Gene3D" id="3.40.50.150">
    <property type="entry name" value="Vaccinia Virus protein VP39"/>
    <property type="match status" value="1"/>
</dbReference>
<comment type="caution">
    <text evidence="3">The sequence shown here is derived from an EMBL/GenBank/DDBJ whole genome shotgun (WGS) entry which is preliminary data.</text>
</comment>
<dbReference type="PANTHER" id="PTHR43591:SF106">
    <property type="entry name" value="S-ADENOSYL-L-METHIONINE-DEPENDENT METHYLTRANSFERASE"/>
    <property type="match status" value="1"/>
</dbReference>
<dbReference type="CDD" id="cd02440">
    <property type="entry name" value="AdoMet_MTases"/>
    <property type="match status" value="1"/>
</dbReference>
<evidence type="ECO:0000313" key="3">
    <source>
        <dbReference type="EMBL" id="RFN46562.1"/>
    </source>
</evidence>
<accession>A0A395MF42</accession>
<sequence length="339" mass="38992">MDHNDPEEDPTSDYGDSIATSEFTSVNTRELYSYEHGRRYQGFLRGRYGLPNDDAEQVREGLKHKLYLDYLMDGKLFLAPIGDNPQKIVDLGTGVGMWAQDGKVHPSRSGSQTNSSVVAVAENFPSARVIGTDLSPIQPHWTPPNVEFRVEDLEDENRSWTSIYADADLIHIRALLQTLRKPRQLLERAFQKLKPGAWIEIHEIVPFVFSDDNTAGYDHPMNKFYRLVEGPFTELYGWNLRFPLQIVATLRDVGFININERHEFTPVGRWHQEAKMREMGIFTQSILEEWVTAMLGRPDIMGLTEDEAYELGHSIFETLNNTRIHAQLDWIDCWAQKPL</sequence>
<proteinExistence type="inferred from homology"/>
<dbReference type="Proteomes" id="UP000265631">
    <property type="component" value="Unassembled WGS sequence"/>
</dbReference>
<dbReference type="InterPro" id="IPR029063">
    <property type="entry name" value="SAM-dependent_MTases_sf"/>
</dbReference>
<name>A0A395MF42_9HYPO</name>
<dbReference type="EMBL" id="PXXK01000292">
    <property type="protein sequence ID" value="RFN46562.1"/>
    <property type="molecule type" value="Genomic_DNA"/>
</dbReference>
<keyword evidence="4" id="KW-1185">Reference proteome</keyword>
<feature type="region of interest" description="Disordered" evidence="2">
    <location>
        <begin position="1"/>
        <end position="20"/>
    </location>
</feature>
<feature type="compositionally biased region" description="Acidic residues" evidence="2">
    <location>
        <begin position="1"/>
        <end position="11"/>
    </location>
</feature>